<dbReference type="EMBL" id="QUMU01000017">
    <property type="protein sequence ID" value="REG23337.1"/>
    <property type="molecule type" value="Genomic_DNA"/>
</dbReference>
<sequence>MVQVRDELVEAHSWGDEARARALVSRLGEQPRKARALLEAMLQDPDAQVRQAAVFGLGELGGAASVRRLEQQLALEEARGDYDGASVAEEITLALGRIDEHGARASLVRRLERLVAGKPDASDVNMVASALWRRRHPDLLPAIRRSLERLASPAPGCLRGLLILLEKTPEELSAWACDSSVSLEDKTGVLALLKEALPEAWVASLPAFISAANALNESDLGPRSDAEYYCDRLFSLLLGHHERVLSVFSEALRSELRDVARRVIVATAPNGSVRAASLLQFIGQPEDVAFLEAHRPAEPILAEVFEKAARGLRGLQKERPSEPQ</sequence>
<evidence type="ECO:0000313" key="3">
    <source>
        <dbReference type="Proteomes" id="UP000256345"/>
    </source>
</evidence>
<name>A0ABX9JP14_9BACT</name>
<evidence type="ECO:0000256" key="1">
    <source>
        <dbReference type="ARBA" id="ARBA00022737"/>
    </source>
</evidence>
<comment type="caution">
    <text evidence="2">The sequence shown here is derived from an EMBL/GenBank/DDBJ whole genome shotgun (WGS) entry which is preliminary data.</text>
</comment>
<keyword evidence="1" id="KW-0677">Repeat</keyword>
<gene>
    <name evidence="2" type="ORF">ATI61_117182</name>
</gene>
<protein>
    <submittedName>
        <fullName evidence="2">HEAT repeat protein</fullName>
    </submittedName>
</protein>
<dbReference type="Proteomes" id="UP000256345">
    <property type="component" value="Unassembled WGS sequence"/>
</dbReference>
<keyword evidence="3" id="KW-1185">Reference proteome</keyword>
<proteinExistence type="predicted"/>
<evidence type="ECO:0000313" key="2">
    <source>
        <dbReference type="EMBL" id="REG23337.1"/>
    </source>
</evidence>
<dbReference type="InterPro" id="IPR011989">
    <property type="entry name" value="ARM-like"/>
</dbReference>
<accession>A0ABX9JP14</accession>
<reference evidence="2 3" key="1">
    <citation type="submission" date="2018-08" db="EMBL/GenBank/DDBJ databases">
        <title>Genomic Encyclopedia of Archaeal and Bacterial Type Strains, Phase II (KMG-II): from individual species to whole genera.</title>
        <authorList>
            <person name="Goeker M."/>
        </authorList>
    </citation>
    <scope>NUCLEOTIDE SEQUENCE [LARGE SCALE GENOMIC DNA]</scope>
    <source>
        <strain evidence="2 3">DSM 2261</strain>
    </source>
</reference>
<dbReference type="SUPFAM" id="SSF48371">
    <property type="entry name" value="ARM repeat"/>
    <property type="match status" value="1"/>
</dbReference>
<organism evidence="2 3">
    <name type="scientific">Archangium gephyra</name>
    <dbReference type="NCBI Taxonomy" id="48"/>
    <lineage>
        <taxon>Bacteria</taxon>
        <taxon>Pseudomonadati</taxon>
        <taxon>Myxococcota</taxon>
        <taxon>Myxococcia</taxon>
        <taxon>Myxococcales</taxon>
        <taxon>Cystobacterineae</taxon>
        <taxon>Archangiaceae</taxon>
        <taxon>Archangium</taxon>
    </lineage>
</organism>
<dbReference type="InterPro" id="IPR016024">
    <property type="entry name" value="ARM-type_fold"/>
</dbReference>
<dbReference type="RefSeq" id="WP_047857032.1">
    <property type="nucleotide sequence ID" value="NZ_CP011509.1"/>
</dbReference>
<dbReference type="InterPro" id="IPR000357">
    <property type="entry name" value="HEAT"/>
</dbReference>
<dbReference type="Pfam" id="PF02985">
    <property type="entry name" value="HEAT"/>
    <property type="match status" value="1"/>
</dbReference>
<dbReference type="Gene3D" id="1.25.10.10">
    <property type="entry name" value="Leucine-rich Repeat Variant"/>
    <property type="match status" value="1"/>
</dbReference>